<proteinExistence type="predicted"/>
<dbReference type="STRING" id="1185766.SAMN05216224_1047"/>
<protein>
    <submittedName>
        <fullName evidence="6">Membrane protein</fullName>
    </submittedName>
</protein>
<dbReference type="OrthoDB" id="9811754at2"/>
<dbReference type="AlphaFoldDB" id="A0A074T887"/>
<dbReference type="EMBL" id="JHEH01000059">
    <property type="protein sequence ID" value="KEP67919.1"/>
    <property type="molecule type" value="Genomic_DNA"/>
</dbReference>
<feature type="compositionally biased region" description="Polar residues" evidence="2">
    <location>
        <begin position="151"/>
        <end position="170"/>
    </location>
</feature>
<gene>
    <name evidence="6" type="ORF">DL1_17160</name>
</gene>
<reference evidence="6 7" key="1">
    <citation type="submission" date="2014-03" db="EMBL/GenBank/DDBJ databases">
        <title>The draft genome sequence of Thioclava dalianensis DLFJ1-1.</title>
        <authorList>
            <person name="Lai Q."/>
            <person name="Shao Z."/>
        </authorList>
    </citation>
    <scope>NUCLEOTIDE SEQUENCE [LARGE SCALE GENOMIC DNA]</scope>
    <source>
        <strain evidence="6 7">DLFJ1-1</strain>
    </source>
</reference>
<sequence length="378" mass="40357">MSNDQDTKTSPDSEAPAKKARKKGPKFWLLILVPALIVIGGAWFWLSAGGSESTQNANFQMARIPIATQISGRVTKVFVTENEHVKKGAPLFEIDKKPYELALAKAEASLASAKLDIEQLRASYKAALAEEKQAADNAQYQANQLKRQESLTKSGAATQTSLDAQRTQTRAAEDTLAAAQQKVASAKVALNGDPEISVEEHPMVQAAIAAVNDAKYNLSQTELRAPSDGIIYQASSFKPGEMVSAGASLFTLVDTSDVWVIANFKETELTDMQAGQSATVVFDAFPSRTYHATLEAIGAGTGAEFSLLPAQNATGNWVKVTQRVPVRLRLSEGSNLEGLRTGLSADVTVDTNSKPLYQKILNQSSGAEAATAPASQDK</sequence>
<organism evidence="6 7">
    <name type="scientific">Thioclava dalianensis</name>
    <dbReference type="NCBI Taxonomy" id="1185766"/>
    <lineage>
        <taxon>Bacteria</taxon>
        <taxon>Pseudomonadati</taxon>
        <taxon>Pseudomonadota</taxon>
        <taxon>Alphaproteobacteria</taxon>
        <taxon>Rhodobacterales</taxon>
        <taxon>Paracoccaceae</taxon>
        <taxon>Thioclava</taxon>
    </lineage>
</organism>
<name>A0A074T887_9RHOB</name>
<comment type="subcellular location">
    <subcellularLocation>
        <location evidence="1">Cell envelope</location>
    </subcellularLocation>
</comment>
<evidence type="ECO:0000313" key="6">
    <source>
        <dbReference type="EMBL" id="KEP67919.1"/>
    </source>
</evidence>
<keyword evidence="3" id="KW-0812">Transmembrane</keyword>
<feature type="region of interest" description="Disordered" evidence="2">
    <location>
        <begin position="145"/>
        <end position="174"/>
    </location>
</feature>
<evidence type="ECO:0000259" key="4">
    <source>
        <dbReference type="Pfam" id="PF25917"/>
    </source>
</evidence>
<evidence type="ECO:0000259" key="5">
    <source>
        <dbReference type="Pfam" id="PF25963"/>
    </source>
</evidence>
<dbReference type="eggNOG" id="COG1566">
    <property type="taxonomic scope" value="Bacteria"/>
</dbReference>
<dbReference type="Gene3D" id="2.40.30.170">
    <property type="match status" value="1"/>
</dbReference>
<dbReference type="PANTHER" id="PTHR30386:SF19">
    <property type="entry name" value="MULTIDRUG EXPORT PROTEIN EMRA-RELATED"/>
    <property type="match status" value="1"/>
</dbReference>
<evidence type="ECO:0000313" key="7">
    <source>
        <dbReference type="Proteomes" id="UP000027725"/>
    </source>
</evidence>
<dbReference type="Gene3D" id="2.40.50.100">
    <property type="match status" value="1"/>
</dbReference>
<feature type="domain" description="Multidrug resistance protein MdtA-like barrel-sandwich hybrid" evidence="4">
    <location>
        <begin position="66"/>
        <end position="254"/>
    </location>
</feature>
<keyword evidence="3" id="KW-0472">Membrane</keyword>
<evidence type="ECO:0000256" key="2">
    <source>
        <dbReference type="SAM" id="MobiDB-lite"/>
    </source>
</evidence>
<evidence type="ECO:0000256" key="1">
    <source>
        <dbReference type="ARBA" id="ARBA00004196"/>
    </source>
</evidence>
<dbReference type="Pfam" id="PF25917">
    <property type="entry name" value="BSH_RND"/>
    <property type="match status" value="1"/>
</dbReference>
<dbReference type="PANTHER" id="PTHR30386">
    <property type="entry name" value="MEMBRANE FUSION SUBUNIT OF EMRAB-TOLC MULTIDRUG EFFLUX PUMP"/>
    <property type="match status" value="1"/>
</dbReference>
<dbReference type="InterPro" id="IPR058634">
    <property type="entry name" value="AaeA-lik-b-barrel"/>
</dbReference>
<dbReference type="Pfam" id="PF25963">
    <property type="entry name" value="Beta-barrel_AAEA"/>
    <property type="match status" value="1"/>
</dbReference>
<evidence type="ECO:0000256" key="3">
    <source>
        <dbReference type="SAM" id="Phobius"/>
    </source>
</evidence>
<dbReference type="Gene3D" id="1.10.287.470">
    <property type="entry name" value="Helix hairpin bin"/>
    <property type="match status" value="1"/>
</dbReference>
<dbReference type="GO" id="GO:0030313">
    <property type="term" value="C:cell envelope"/>
    <property type="evidence" value="ECO:0007669"/>
    <property type="project" value="UniProtKB-SubCell"/>
</dbReference>
<dbReference type="SUPFAM" id="SSF111369">
    <property type="entry name" value="HlyD-like secretion proteins"/>
    <property type="match status" value="2"/>
</dbReference>
<keyword evidence="7" id="KW-1185">Reference proteome</keyword>
<dbReference type="GO" id="GO:0055085">
    <property type="term" value="P:transmembrane transport"/>
    <property type="evidence" value="ECO:0007669"/>
    <property type="project" value="InterPro"/>
</dbReference>
<feature type="domain" description="p-hydroxybenzoic acid efflux pump subunit AaeA-like beta-barrel" evidence="5">
    <location>
        <begin position="259"/>
        <end position="349"/>
    </location>
</feature>
<dbReference type="InterPro" id="IPR058625">
    <property type="entry name" value="MdtA-like_BSH"/>
</dbReference>
<keyword evidence="3" id="KW-1133">Transmembrane helix</keyword>
<dbReference type="Proteomes" id="UP000027725">
    <property type="component" value="Unassembled WGS sequence"/>
</dbReference>
<comment type="caution">
    <text evidence="6">The sequence shown here is derived from an EMBL/GenBank/DDBJ whole genome shotgun (WGS) entry which is preliminary data.</text>
</comment>
<dbReference type="InterPro" id="IPR050739">
    <property type="entry name" value="MFP"/>
</dbReference>
<dbReference type="RefSeq" id="WP_074854918.1">
    <property type="nucleotide sequence ID" value="NZ_FOVB01000004.1"/>
</dbReference>
<feature type="transmembrane region" description="Helical" evidence="3">
    <location>
        <begin position="27"/>
        <end position="46"/>
    </location>
</feature>
<accession>A0A074T887</accession>